<feature type="repeat" description="TPR" evidence="3">
    <location>
        <begin position="272"/>
        <end position="305"/>
    </location>
</feature>
<evidence type="ECO:0000256" key="1">
    <source>
        <dbReference type="ARBA" id="ARBA00022737"/>
    </source>
</evidence>
<evidence type="ECO:0000256" key="2">
    <source>
        <dbReference type="ARBA" id="ARBA00022803"/>
    </source>
</evidence>
<feature type="repeat" description="TPR" evidence="3">
    <location>
        <begin position="408"/>
        <end position="441"/>
    </location>
</feature>
<feature type="compositionally biased region" description="Low complexity" evidence="4">
    <location>
        <begin position="562"/>
        <end position="571"/>
    </location>
</feature>
<dbReference type="SMART" id="SM00028">
    <property type="entry name" value="TPR"/>
    <property type="match status" value="7"/>
</dbReference>
<keyword evidence="5" id="KW-0732">Signal</keyword>
<dbReference type="PANTHER" id="PTHR44858:SF1">
    <property type="entry name" value="UDP-N-ACETYLGLUCOSAMINE--PEPTIDE N-ACETYLGLUCOSAMINYLTRANSFERASE SPINDLY-RELATED"/>
    <property type="match status" value="1"/>
</dbReference>
<evidence type="ECO:0000256" key="5">
    <source>
        <dbReference type="SAM" id="SignalP"/>
    </source>
</evidence>
<gene>
    <name evidence="6" type="ORF">KOR34_22600</name>
</gene>
<feature type="chain" id="PRO_5023100845" evidence="5">
    <location>
        <begin position="23"/>
        <end position="571"/>
    </location>
</feature>
<dbReference type="Proteomes" id="UP000316714">
    <property type="component" value="Unassembled WGS sequence"/>
</dbReference>
<sequence precursor="true">MATRTAALALILTLVLAPFAPAQDAVETPPSNPGQADLDQAIELKINATDLNELNKVIELLDSALDKGLDDDNTGFAKEMLVGALLQRATSISGVLLKQASGDPRRNPQWLQLRMMALTDLNRIVGLDDKQIDAYLLLGRLHSMPRPLGDPVAARDALTKVIDAQDVEPAKLAQAYALRGVTRSDAGDRLADLNKAIELESEKVEYLVLRARQLHAAEQTEQALEDVNTALELDTENPAIHQLKALLLIGQEKLDEAMESFDKAAELAPEDISSYQLRSQLFEKMGDTEHALEQIERAIEMKPENLGARLLKVNLLIKAQKYEDALAGVDELLEIQPGMVQALMIRAQLLEQLERDDEALAVLEKLAEALPNQPEVHLQLAAHYMDNQRPSRAIDELTKVLSVAPDNQMALRLRGDMYLSVGKHKEALDDFARAYEQTPDDSGLLNNFAWTLATSPVDELRNGERAIELAKRACEVTDYKQPHILSTLAAAYAETGDFESAIDWSTKAVQMSEEDGPSSMTEALSKELASYMAGKPWRELQQEEDLDPLTDELPEKEDAADEPAPARSLDF</sequence>
<proteinExistence type="predicted"/>
<feature type="repeat" description="TPR" evidence="3">
    <location>
        <begin position="482"/>
        <end position="515"/>
    </location>
</feature>
<feature type="region of interest" description="Disordered" evidence="4">
    <location>
        <begin position="534"/>
        <end position="571"/>
    </location>
</feature>
<name>A0A5C5VI04_9BACT</name>
<protein>
    <submittedName>
        <fullName evidence="6">Lipoprotein NlpI</fullName>
    </submittedName>
</protein>
<organism evidence="6 7">
    <name type="scientific">Posidoniimonas corsicana</name>
    <dbReference type="NCBI Taxonomy" id="1938618"/>
    <lineage>
        <taxon>Bacteria</taxon>
        <taxon>Pseudomonadati</taxon>
        <taxon>Planctomycetota</taxon>
        <taxon>Planctomycetia</taxon>
        <taxon>Pirellulales</taxon>
        <taxon>Lacipirellulaceae</taxon>
        <taxon>Posidoniimonas</taxon>
    </lineage>
</organism>
<evidence type="ECO:0000313" key="7">
    <source>
        <dbReference type="Proteomes" id="UP000316714"/>
    </source>
</evidence>
<feature type="repeat" description="TPR" evidence="3">
    <location>
        <begin position="374"/>
        <end position="407"/>
    </location>
</feature>
<keyword evidence="7" id="KW-1185">Reference proteome</keyword>
<evidence type="ECO:0000256" key="4">
    <source>
        <dbReference type="SAM" id="MobiDB-lite"/>
    </source>
</evidence>
<comment type="caution">
    <text evidence="6">The sequence shown here is derived from an EMBL/GenBank/DDBJ whole genome shotgun (WGS) entry which is preliminary data.</text>
</comment>
<accession>A0A5C5VI04</accession>
<dbReference type="RefSeq" id="WP_146564656.1">
    <property type="nucleotide sequence ID" value="NZ_SIHJ01000001.1"/>
</dbReference>
<keyword evidence="2 3" id="KW-0802">TPR repeat</keyword>
<feature type="signal peptide" evidence="5">
    <location>
        <begin position="1"/>
        <end position="22"/>
    </location>
</feature>
<keyword evidence="1" id="KW-0677">Repeat</keyword>
<dbReference type="AlphaFoldDB" id="A0A5C5VI04"/>
<dbReference type="InterPro" id="IPR050498">
    <property type="entry name" value="Ycf3"/>
</dbReference>
<dbReference type="InterPro" id="IPR011990">
    <property type="entry name" value="TPR-like_helical_dom_sf"/>
</dbReference>
<dbReference type="EMBL" id="SIHJ01000001">
    <property type="protein sequence ID" value="TWT37312.1"/>
    <property type="molecule type" value="Genomic_DNA"/>
</dbReference>
<keyword evidence="6" id="KW-0449">Lipoprotein</keyword>
<feature type="repeat" description="TPR" evidence="3">
    <location>
        <begin position="238"/>
        <end position="271"/>
    </location>
</feature>
<dbReference type="InterPro" id="IPR019734">
    <property type="entry name" value="TPR_rpt"/>
</dbReference>
<evidence type="ECO:0000256" key="3">
    <source>
        <dbReference type="PROSITE-ProRule" id="PRU00339"/>
    </source>
</evidence>
<feature type="compositionally biased region" description="Acidic residues" evidence="4">
    <location>
        <begin position="542"/>
        <end position="561"/>
    </location>
</feature>
<evidence type="ECO:0000313" key="6">
    <source>
        <dbReference type="EMBL" id="TWT37312.1"/>
    </source>
</evidence>
<reference evidence="6 7" key="1">
    <citation type="submission" date="2019-02" db="EMBL/GenBank/DDBJ databases">
        <title>Deep-cultivation of Planctomycetes and their phenomic and genomic characterization uncovers novel biology.</title>
        <authorList>
            <person name="Wiegand S."/>
            <person name="Jogler M."/>
            <person name="Boedeker C."/>
            <person name="Pinto D."/>
            <person name="Vollmers J."/>
            <person name="Rivas-Marin E."/>
            <person name="Kohn T."/>
            <person name="Peeters S.H."/>
            <person name="Heuer A."/>
            <person name="Rast P."/>
            <person name="Oberbeckmann S."/>
            <person name="Bunk B."/>
            <person name="Jeske O."/>
            <person name="Meyerdierks A."/>
            <person name="Storesund J.E."/>
            <person name="Kallscheuer N."/>
            <person name="Luecker S."/>
            <person name="Lage O.M."/>
            <person name="Pohl T."/>
            <person name="Merkel B.J."/>
            <person name="Hornburger P."/>
            <person name="Mueller R.-W."/>
            <person name="Bruemmer F."/>
            <person name="Labrenz M."/>
            <person name="Spormann A.M."/>
            <person name="Op Den Camp H."/>
            <person name="Overmann J."/>
            <person name="Amann R."/>
            <person name="Jetten M.S.M."/>
            <person name="Mascher T."/>
            <person name="Medema M.H."/>
            <person name="Devos D.P."/>
            <person name="Kaster A.-K."/>
            <person name="Ovreas L."/>
            <person name="Rohde M."/>
            <person name="Galperin M.Y."/>
            <person name="Jogler C."/>
        </authorList>
    </citation>
    <scope>NUCLEOTIDE SEQUENCE [LARGE SCALE GENOMIC DNA]</scope>
    <source>
        <strain evidence="6 7">KOR34</strain>
    </source>
</reference>
<dbReference type="PANTHER" id="PTHR44858">
    <property type="entry name" value="TETRATRICOPEPTIDE REPEAT PROTEIN 6"/>
    <property type="match status" value="1"/>
</dbReference>
<dbReference type="Pfam" id="PF13181">
    <property type="entry name" value="TPR_8"/>
    <property type="match status" value="1"/>
</dbReference>
<dbReference type="PROSITE" id="PS50005">
    <property type="entry name" value="TPR"/>
    <property type="match status" value="5"/>
</dbReference>
<dbReference type="Gene3D" id="1.25.40.10">
    <property type="entry name" value="Tetratricopeptide repeat domain"/>
    <property type="match status" value="3"/>
</dbReference>
<dbReference type="OrthoDB" id="250076at2"/>
<dbReference type="Pfam" id="PF14559">
    <property type="entry name" value="TPR_19"/>
    <property type="match status" value="2"/>
</dbReference>
<dbReference type="Pfam" id="PF13432">
    <property type="entry name" value="TPR_16"/>
    <property type="match status" value="1"/>
</dbReference>
<dbReference type="SUPFAM" id="SSF48452">
    <property type="entry name" value="TPR-like"/>
    <property type="match status" value="1"/>
</dbReference>